<dbReference type="GO" id="GO:0009089">
    <property type="term" value="P:lysine biosynthetic process via diaminopimelate"/>
    <property type="evidence" value="ECO:0007669"/>
    <property type="project" value="TreeGrafter"/>
</dbReference>
<comment type="caution">
    <text evidence="4">The sequence shown here is derived from an EMBL/GenBank/DDBJ whole genome shotgun (WGS) entry which is preliminary data.</text>
</comment>
<dbReference type="InterPro" id="IPR009006">
    <property type="entry name" value="Ala_racemase/Decarboxylase_C"/>
</dbReference>
<protein>
    <submittedName>
        <fullName evidence="4">Diaminopimelate decarboxylase</fullName>
        <ecNumber evidence="4">4.1.1.20</ecNumber>
    </submittedName>
</protein>
<feature type="non-terminal residue" evidence="4">
    <location>
        <position position="1"/>
    </location>
</feature>
<dbReference type="EC" id="4.1.1.20" evidence="4"/>
<dbReference type="GO" id="GO:0008836">
    <property type="term" value="F:diaminopimelate decarboxylase activity"/>
    <property type="evidence" value="ECO:0007669"/>
    <property type="project" value="UniProtKB-EC"/>
</dbReference>
<dbReference type="SUPFAM" id="SSF50621">
    <property type="entry name" value="Alanine racemase C-terminal domain-like"/>
    <property type="match status" value="1"/>
</dbReference>
<evidence type="ECO:0000256" key="1">
    <source>
        <dbReference type="ARBA" id="ARBA00001933"/>
    </source>
</evidence>
<dbReference type="AlphaFoldDB" id="A0A2S5KS46"/>
<evidence type="ECO:0000313" key="4">
    <source>
        <dbReference type="EMBL" id="PPC77492.1"/>
    </source>
</evidence>
<reference evidence="4 5" key="1">
    <citation type="submission" date="2018-02" db="EMBL/GenBank/DDBJ databases">
        <title>novel marine gammaproteobacteria from coastal saline agro ecosystem.</title>
        <authorList>
            <person name="Krishnan R."/>
            <person name="Ramesh Kumar N."/>
        </authorList>
    </citation>
    <scope>NUCLEOTIDE SEQUENCE [LARGE SCALE GENOMIC DNA]</scope>
    <source>
        <strain evidence="4 5">228</strain>
    </source>
</reference>
<dbReference type="Pfam" id="PF00278">
    <property type="entry name" value="Orn_DAP_Arg_deC"/>
    <property type="match status" value="1"/>
</dbReference>
<sequence>GFNELMRPAMYGSFHRISVVAGDGRDLSAAALQPTTVAGPLCESGDVFTQGAEGVVESQDLPVAAVGDLVVFHDAGAYGATMSSNYNSRRYATEYLVDGDASRVIRRRQTFEELLAAELLD</sequence>
<accession>A0A2S5KS46</accession>
<gene>
    <name evidence="4" type="ORF">C4K68_10380</name>
</gene>
<name>A0A2S5KS46_9PROT</name>
<comment type="cofactor">
    <cofactor evidence="1">
        <name>pyridoxal 5'-phosphate</name>
        <dbReference type="ChEBI" id="CHEBI:597326"/>
    </cofactor>
</comment>
<dbReference type="InterPro" id="IPR022643">
    <property type="entry name" value="De-COase2_C"/>
</dbReference>
<dbReference type="PANTHER" id="PTHR43727">
    <property type="entry name" value="DIAMINOPIMELATE DECARBOXYLASE"/>
    <property type="match status" value="1"/>
</dbReference>
<evidence type="ECO:0000259" key="3">
    <source>
        <dbReference type="Pfam" id="PF00278"/>
    </source>
</evidence>
<proteinExistence type="predicted"/>
<evidence type="ECO:0000313" key="5">
    <source>
        <dbReference type="Proteomes" id="UP000238196"/>
    </source>
</evidence>
<dbReference type="Proteomes" id="UP000238196">
    <property type="component" value="Unassembled WGS sequence"/>
</dbReference>
<evidence type="ECO:0000256" key="2">
    <source>
        <dbReference type="ARBA" id="ARBA00022898"/>
    </source>
</evidence>
<dbReference type="Gene3D" id="2.40.37.10">
    <property type="entry name" value="Lyase, Ornithine Decarboxylase, Chain A, domain 1"/>
    <property type="match status" value="1"/>
</dbReference>
<dbReference type="EMBL" id="PRLP01000033">
    <property type="protein sequence ID" value="PPC77492.1"/>
    <property type="molecule type" value="Genomic_DNA"/>
</dbReference>
<keyword evidence="2" id="KW-0663">Pyridoxal phosphate</keyword>
<keyword evidence="4" id="KW-0456">Lyase</keyword>
<dbReference type="PANTHER" id="PTHR43727:SF2">
    <property type="entry name" value="GROUP IV DECARBOXYLASE"/>
    <property type="match status" value="1"/>
</dbReference>
<organism evidence="4 5">
    <name type="scientific">Proteobacteria bacterium 228</name>
    <dbReference type="NCBI Taxonomy" id="2083153"/>
    <lineage>
        <taxon>Bacteria</taxon>
        <taxon>Pseudomonadati</taxon>
        <taxon>Pseudomonadota</taxon>
    </lineage>
</organism>
<feature type="domain" description="Orn/DAP/Arg decarboxylase 2 C-terminal" evidence="3">
    <location>
        <begin position="1"/>
        <end position="76"/>
    </location>
</feature>